<dbReference type="PANTHER" id="PTHR35809">
    <property type="entry name" value="ARCHAETIDYLSERINE DECARBOXYLASE PROENZYME-RELATED"/>
    <property type="match status" value="1"/>
</dbReference>
<keyword evidence="11" id="KW-0812">Transmembrane</keyword>
<comment type="caution">
    <text evidence="12">The sequence shown here is derived from an EMBL/GenBank/DDBJ whole genome shotgun (WGS) entry which is preliminary data.</text>
</comment>
<organism evidence="12">
    <name type="scientific">bioreactor metagenome</name>
    <dbReference type="NCBI Taxonomy" id="1076179"/>
    <lineage>
        <taxon>unclassified sequences</taxon>
        <taxon>metagenomes</taxon>
        <taxon>ecological metagenomes</taxon>
    </lineage>
</organism>
<protein>
    <submittedName>
        <fullName evidence="12">Phosphatidylserine decarboxylase proenzyme</fullName>
        <ecNumber evidence="12">4.1.1.65</ecNumber>
    </submittedName>
</protein>
<keyword evidence="3" id="KW-0210">Decarboxylase</keyword>
<keyword evidence="11" id="KW-1133">Transmembrane helix</keyword>
<proteinExistence type="inferred from homology"/>
<evidence type="ECO:0000256" key="3">
    <source>
        <dbReference type="ARBA" id="ARBA00022793"/>
    </source>
</evidence>
<keyword evidence="10" id="KW-0670">Pyruvate</keyword>
<evidence type="ECO:0000256" key="9">
    <source>
        <dbReference type="ARBA" id="ARBA00023264"/>
    </source>
</evidence>
<dbReference type="InterPro" id="IPR033175">
    <property type="entry name" value="PSD-A"/>
</dbReference>
<evidence type="ECO:0000256" key="6">
    <source>
        <dbReference type="ARBA" id="ARBA00023145"/>
    </source>
</evidence>
<keyword evidence="4" id="KW-0443">Lipid metabolism</keyword>
<accession>A0A644Z961</accession>
<evidence type="ECO:0000256" key="7">
    <source>
        <dbReference type="ARBA" id="ARBA00023209"/>
    </source>
</evidence>
<evidence type="ECO:0000256" key="2">
    <source>
        <dbReference type="ARBA" id="ARBA00022516"/>
    </source>
</evidence>
<dbReference type="AlphaFoldDB" id="A0A644Z961"/>
<keyword evidence="9" id="KW-1208">Phospholipid metabolism</keyword>
<dbReference type="GO" id="GO:0004609">
    <property type="term" value="F:phosphatidylserine decarboxylase activity"/>
    <property type="evidence" value="ECO:0007669"/>
    <property type="project" value="UniProtKB-EC"/>
</dbReference>
<dbReference type="PANTHER" id="PTHR35809:SF1">
    <property type="entry name" value="ARCHAETIDYLSERINE DECARBOXYLASE PROENZYME-RELATED"/>
    <property type="match status" value="1"/>
</dbReference>
<gene>
    <name evidence="12" type="primary">psd_19</name>
    <name evidence="12" type="ORF">SDC9_83806</name>
</gene>
<keyword evidence="7" id="KW-0594">Phospholipid biosynthesis</keyword>
<feature type="transmembrane region" description="Helical" evidence="11">
    <location>
        <begin position="9"/>
        <end position="28"/>
    </location>
</feature>
<dbReference type="Pfam" id="PF02666">
    <property type="entry name" value="PS_Dcarbxylase"/>
    <property type="match status" value="1"/>
</dbReference>
<dbReference type="EMBL" id="VSSQ01007862">
    <property type="protein sequence ID" value="MPM37199.1"/>
    <property type="molecule type" value="Genomic_DNA"/>
</dbReference>
<evidence type="ECO:0000256" key="5">
    <source>
        <dbReference type="ARBA" id="ARBA00023136"/>
    </source>
</evidence>
<keyword evidence="5 11" id="KW-0472">Membrane</keyword>
<evidence type="ECO:0000256" key="11">
    <source>
        <dbReference type="SAM" id="Phobius"/>
    </source>
</evidence>
<dbReference type="EC" id="4.1.1.65" evidence="12"/>
<keyword evidence="2" id="KW-0444">Lipid biosynthesis</keyword>
<keyword evidence="6" id="KW-0865">Zymogen</keyword>
<keyword evidence="8 12" id="KW-0456">Lyase</keyword>
<dbReference type="HAMAP" id="MF_00664">
    <property type="entry name" value="PS_decarb_PSD_A"/>
    <property type="match status" value="1"/>
</dbReference>
<evidence type="ECO:0000256" key="8">
    <source>
        <dbReference type="ARBA" id="ARBA00023239"/>
    </source>
</evidence>
<dbReference type="NCBIfam" id="NF003678">
    <property type="entry name" value="PRK05305.1-2"/>
    <property type="match status" value="1"/>
</dbReference>
<evidence type="ECO:0000256" key="10">
    <source>
        <dbReference type="ARBA" id="ARBA00023317"/>
    </source>
</evidence>
<evidence type="ECO:0000313" key="12">
    <source>
        <dbReference type="EMBL" id="MPM37199.1"/>
    </source>
</evidence>
<sequence>MHLHKEGRGIIFNSFVIFTLIAVVVLYFTGFNTAGYITLAACLSAFLFVCCFFRVPARTPRIDDGAVIAPADGTIVIVKEVYEGEYLKTNCMQVSIFMSVFNVHVNWFPISGVIEYYKYHPGKYLVAMHPKSSEKNERTSIVVNNGEHKVLFRQIAGLIARRIVCYAKEGEQASQCSQVGFIKFGSRIDLFLPLDSRIQVTRGQKVTGTDTIIAKLPA</sequence>
<feature type="transmembrane region" description="Helical" evidence="11">
    <location>
        <begin position="34"/>
        <end position="53"/>
    </location>
</feature>
<name>A0A644Z961_9ZZZZ</name>
<reference evidence="12" key="1">
    <citation type="submission" date="2019-08" db="EMBL/GenBank/DDBJ databases">
        <authorList>
            <person name="Kucharzyk K."/>
            <person name="Murdoch R.W."/>
            <person name="Higgins S."/>
            <person name="Loffler F."/>
        </authorList>
    </citation>
    <scope>NUCLEOTIDE SEQUENCE</scope>
</reference>
<dbReference type="GO" id="GO:0008654">
    <property type="term" value="P:phospholipid biosynthetic process"/>
    <property type="evidence" value="ECO:0007669"/>
    <property type="project" value="UniProtKB-KW"/>
</dbReference>
<evidence type="ECO:0000256" key="1">
    <source>
        <dbReference type="ARBA" id="ARBA00022475"/>
    </source>
</evidence>
<evidence type="ECO:0000256" key="4">
    <source>
        <dbReference type="ARBA" id="ARBA00023098"/>
    </source>
</evidence>
<keyword evidence="1" id="KW-1003">Cell membrane</keyword>
<dbReference type="InterPro" id="IPR003817">
    <property type="entry name" value="PS_Dcarbxylase"/>
</dbReference>